<keyword evidence="3" id="KW-1185">Reference proteome</keyword>
<reference evidence="2" key="1">
    <citation type="submission" date="2020-11" db="EMBL/GenBank/DDBJ databases">
        <title>Halonatronomonas betainensis gen. nov., sp. nov. a novel haloalkaliphilic representative of the family Halanaerobiacae capable of betaine degradation.</title>
        <authorList>
            <person name="Boltyanskaya Y."/>
            <person name="Kevbrin V."/>
            <person name="Detkova E."/>
            <person name="Grouzdev D.S."/>
            <person name="Koziaeva V."/>
            <person name="Zhilina T."/>
        </authorList>
    </citation>
    <scope>NUCLEOTIDE SEQUENCE</scope>
    <source>
        <strain evidence="2">Z-7014</strain>
    </source>
</reference>
<proteinExistence type="predicted"/>
<keyword evidence="1" id="KW-0812">Transmembrane</keyword>
<dbReference type="InterPro" id="IPR007813">
    <property type="entry name" value="PilN"/>
</dbReference>
<dbReference type="AlphaFoldDB" id="A0A931AQM8"/>
<protein>
    <submittedName>
        <fullName evidence="2">PilN domain-containing protein</fullName>
    </submittedName>
</protein>
<sequence length="183" mass="21328">MRINLLEEDKSLHVNWLEVAAALVIILAIAVPALNYYLNYVELQGLERERNMWEDRLAEIRPQEEVYFDLQEQIDNFRLPEEVEVERYAIAPAFQEFGVILPEGIGFEEIIYENGQLTIFGHAQNINEILNMVGNVFESDVFSLVSLERFQRDNIYQFNLTVNMHTRDVITGQDDADDEEESI</sequence>
<organism evidence="2 3">
    <name type="scientific">Halonatronomonas betaini</name>
    <dbReference type="NCBI Taxonomy" id="2778430"/>
    <lineage>
        <taxon>Bacteria</taxon>
        <taxon>Bacillati</taxon>
        <taxon>Bacillota</taxon>
        <taxon>Clostridia</taxon>
        <taxon>Halanaerobiales</taxon>
        <taxon>Halarsenatibacteraceae</taxon>
        <taxon>Halonatronomonas</taxon>
    </lineage>
</organism>
<evidence type="ECO:0000256" key="1">
    <source>
        <dbReference type="SAM" id="Phobius"/>
    </source>
</evidence>
<keyword evidence="1" id="KW-0472">Membrane</keyword>
<name>A0A931AQM8_9FIRM</name>
<evidence type="ECO:0000313" key="2">
    <source>
        <dbReference type="EMBL" id="MBF8436712.1"/>
    </source>
</evidence>
<dbReference type="RefSeq" id="WP_270453623.1">
    <property type="nucleotide sequence ID" value="NZ_JADPIE010000003.1"/>
</dbReference>
<dbReference type="Proteomes" id="UP000621436">
    <property type="component" value="Unassembled WGS sequence"/>
</dbReference>
<keyword evidence="1" id="KW-1133">Transmembrane helix</keyword>
<gene>
    <name evidence="2" type="ORF">I0Q91_06470</name>
</gene>
<dbReference type="Pfam" id="PF05137">
    <property type="entry name" value="PilN"/>
    <property type="match status" value="1"/>
</dbReference>
<comment type="caution">
    <text evidence="2">The sequence shown here is derived from an EMBL/GenBank/DDBJ whole genome shotgun (WGS) entry which is preliminary data.</text>
</comment>
<evidence type="ECO:0000313" key="3">
    <source>
        <dbReference type="Proteomes" id="UP000621436"/>
    </source>
</evidence>
<dbReference type="EMBL" id="JADPIE010000003">
    <property type="protein sequence ID" value="MBF8436712.1"/>
    <property type="molecule type" value="Genomic_DNA"/>
</dbReference>
<feature type="transmembrane region" description="Helical" evidence="1">
    <location>
        <begin position="20"/>
        <end position="38"/>
    </location>
</feature>
<accession>A0A931AQM8</accession>